<evidence type="ECO:0000256" key="2">
    <source>
        <dbReference type="SAM" id="SignalP"/>
    </source>
</evidence>
<evidence type="ECO:0000256" key="1">
    <source>
        <dbReference type="SAM" id="MobiDB-lite"/>
    </source>
</evidence>
<dbReference type="SMART" id="SM00198">
    <property type="entry name" value="SCP"/>
    <property type="match status" value="1"/>
</dbReference>
<protein>
    <recommendedName>
        <fullName evidence="3">SCP domain-containing protein</fullName>
    </recommendedName>
</protein>
<keyword evidence="2" id="KW-0732">Signal</keyword>
<dbReference type="Gene3D" id="3.40.33.10">
    <property type="entry name" value="CAP"/>
    <property type="match status" value="1"/>
</dbReference>
<dbReference type="OrthoDB" id="337038at2759"/>
<feature type="compositionally biased region" description="Low complexity" evidence="1">
    <location>
        <begin position="396"/>
        <end position="414"/>
    </location>
</feature>
<evidence type="ECO:0000313" key="5">
    <source>
        <dbReference type="Proteomes" id="UP000054466"/>
    </source>
</evidence>
<evidence type="ECO:0000313" key="4">
    <source>
        <dbReference type="EMBL" id="KIW33167.1"/>
    </source>
</evidence>
<dbReference type="PANTHER" id="PTHR10334">
    <property type="entry name" value="CYSTEINE-RICH SECRETORY PROTEIN-RELATED"/>
    <property type="match status" value="1"/>
</dbReference>
<accession>A0A0D2B6F5</accession>
<feature type="compositionally biased region" description="Low complexity" evidence="1">
    <location>
        <begin position="227"/>
        <end position="381"/>
    </location>
</feature>
<evidence type="ECO:0000259" key="3">
    <source>
        <dbReference type="SMART" id="SM00198"/>
    </source>
</evidence>
<dbReference type="InterPro" id="IPR001283">
    <property type="entry name" value="CRISP-related"/>
</dbReference>
<organism evidence="4 5">
    <name type="scientific">Cladophialophora immunda</name>
    <dbReference type="NCBI Taxonomy" id="569365"/>
    <lineage>
        <taxon>Eukaryota</taxon>
        <taxon>Fungi</taxon>
        <taxon>Dikarya</taxon>
        <taxon>Ascomycota</taxon>
        <taxon>Pezizomycotina</taxon>
        <taxon>Eurotiomycetes</taxon>
        <taxon>Chaetothyriomycetidae</taxon>
        <taxon>Chaetothyriales</taxon>
        <taxon>Herpotrichiellaceae</taxon>
        <taxon>Cladophialophora</taxon>
    </lineage>
</organism>
<feature type="region of interest" description="Disordered" evidence="1">
    <location>
        <begin position="160"/>
        <end position="381"/>
    </location>
</feature>
<gene>
    <name evidence="4" type="ORF">PV07_00038</name>
</gene>
<reference evidence="4 5" key="1">
    <citation type="submission" date="2015-01" db="EMBL/GenBank/DDBJ databases">
        <title>The Genome Sequence of Cladophialophora immunda CBS83496.</title>
        <authorList>
            <consortium name="The Broad Institute Genomics Platform"/>
            <person name="Cuomo C."/>
            <person name="de Hoog S."/>
            <person name="Gorbushina A."/>
            <person name="Stielow B."/>
            <person name="Teixiera M."/>
            <person name="Abouelleil A."/>
            <person name="Chapman S.B."/>
            <person name="Priest M."/>
            <person name="Young S.K."/>
            <person name="Wortman J."/>
            <person name="Nusbaum C."/>
            <person name="Birren B."/>
        </authorList>
    </citation>
    <scope>NUCLEOTIDE SEQUENCE [LARGE SCALE GENOMIC DNA]</scope>
    <source>
        <strain evidence="4 5">CBS 83496</strain>
    </source>
</reference>
<dbReference type="Pfam" id="PF00188">
    <property type="entry name" value="CAP"/>
    <property type="match status" value="1"/>
</dbReference>
<dbReference type="InterPro" id="IPR018244">
    <property type="entry name" value="Allrgn_V5/Tpx1_CS"/>
</dbReference>
<dbReference type="GO" id="GO:0005576">
    <property type="term" value="C:extracellular region"/>
    <property type="evidence" value="ECO:0007669"/>
    <property type="project" value="InterPro"/>
</dbReference>
<keyword evidence="5" id="KW-1185">Reference proteome</keyword>
<dbReference type="Proteomes" id="UP000054466">
    <property type="component" value="Unassembled WGS sequence"/>
</dbReference>
<dbReference type="PROSITE" id="PS01009">
    <property type="entry name" value="CRISP_1"/>
    <property type="match status" value="1"/>
</dbReference>
<feature type="compositionally biased region" description="Basic and acidic residues" evidence="1">
    <location>
        <begin position="168"/>
        <end position="184"/>
    </location>
</feature>
<dbReference type="SUPFAM" id="SSF55797">
    <property type="entry name" value="PR-1-like"/>
    <property type="match status" value="1"/>
</dbReference>
<sequence>MKFPTTMLIVLAASGRALGSWVDWLRDVTVTETATRIVQSCPCNGEVKVTPVVRGQELQNFPKPGSQFGPVGPHFPAAAGRIVTKAGPIVAVYSTAGTITTKTGIVIELEPSRGGHGPGLTTTIWTGPQPTDDLAWIDWNPGRGNDAGTLTRTQTKFTTIYGPAPTNAEHEPWADWLEPPHTKESSTSSRTSTSSKLSSSSSGVGPIGSSTRSSATTYGYPTNPQWSSSTSGVSTSSSSRTSGTSTSPSGSSTGSLTTSSSSLTSASSSTSTSSTGGGSSSLTSTSFSTTTTFSSSSNSGGPIGGSTTTSLSASSSSFTSTSTPSVSTTSSSTLDTSSSDSTSSSRTDSSTSSSSVSASSSSTSSSSSVTSDTSSTSSTTFSTTTSIVSSATTLSPSSTTLLSTSSTSTSTTTTVAQGAVVTDDVRSLSYNDAILQAHNIHRRNHSASDLTWSDNLATIAAQIAASCVYGHNTTAGGGSYGQNIGAGYTPAQVPAMIGNDMYNKEMPHYPLPYGVDNPDTSNFDSWGHFSQIVWKETQQVGCATQFCPNGVVGAEFTQYFTVCNYYPPGNVQGAYSNVGAPLGQPVTVELTN</sequence>
<dbReference type="PRINTS" id="PR00837">
    <property type="entry name" value="V5TPXLIKE"/>
</dbReference>
<dbReference type="EMBL" id="KN847040">
    <property type="protein sequence ID" value="KIW33167.1"/>
    <property type="molecule type" value="Genomic_DNA"/>
</dbReference>
<feature type="compositionally biased region" description="Polar residues" evidence="1">
    <location>
        <begin position="212"/>
        <end position="226"/>
    </location>
</feature>
<dbReference type="AlphaFoldDB" id="A0A0D2B6F5"/>
<dbReference type="VEuPathDB" id="FungiDB:PV07_00038"/>
<dbReference type="RefSeq" id="XP_016253383.1">
    <property type="nucleotide sequence ID" value="XM_016386455.1"/>
</dbReference>
<name>A0A0D2B6F5_9EURO</name>
<proteinExistence type="predicted"/>
<dbReference type="InterPro" id="IPR014044">
    <property type="entry name" value="CAP_dom"/>
</dbReference>
<dbReference type="STRING" id="569365.A0A0D2B6F5"/>
<feature type="region of interest" description="Disordered" evidence="1">
    <location>
        <begin position="396"/>
        <end position="415"/>
    </location>
</feature>
<feature type="compositionally biased region" description="Low complexity" evidence="1">
    <location>
        <begin position="185"/>
        <end position="211"/>
    </location>
</feature>
<feature type="signal peptide" evidence="2">
    <location>
        <begin position="1"/>
        <end position="19"/>
    </location>
</feature>
<dbReference type="InterPro" id="IPR035940">
    <property type="entry name" value="CAP_sf"/>
</dbReference>
<dbReference type="GeneID" id="27339232"/>
<feature type="domain" description="SCP" evidence="3">
    <location>
        <begin position="429"/>
        <end position="573"/>
    </location>
</feature>
<feature type="chain" id="PRO_5002238929" description="SCP domain-containing protein" evidence="2">
    <location>
        <begin position="20"/>
        <end position="592"/>
    </location>
</feature>
<dbReference type="HOGENOM" id="CLU_023999_0_0_1"/>